<feature type="transmembrane region" description="Helical" evidence="1">
    <location>
        <begin position="12"/>
        <end position="32"/>
    </location>
</feature>
<organism evidence="2">
    <name type="scientific">gut metagenome</name>
    <dbReference type="NCBI Taxonomy" id="749906"/>
    <lineage>
        <taxon>unclassified sequences</taxon>
        <taxon>metagenomes</taxon>
        <taxon>organismal metagenomes</taxon>
    </lineage>
</organism>
<dbReference type="EMBL" id="AMCI01006626">
    <property type="protein sequence ID" value="EJW94016.1"/>
    <property type="molecule type" value="Genomic_DNA"/>
</dbReference>
<sequence length="37" mass="4204">MCPTPTIHRFDVLIGDPIVIVIVIIMDFHLGWVSKVQ</sequence>
<keyword evidence="1" id="KW-0812">Transmembrane</keyword>
<comment type="caution">
    <text evidence="2">The sequence shown here is derived from an EMBL/GenBank/DDBJ whole genome shotgun (WGS) entry which is preliminary data.</text>
</comment>
<keyword evidence="1" id="KW-0472">Membrane</keyword>
<dbReference type="AlphaFoldDB" id="J9FGH3"/>
<name>J9FGH3_9ZZZZ</name>
<keyword evidence="1" id="KW-1133">Transmembrane helix</keyword>
<gene>
    <name evidence="2" type="ORF">EVA_17878</name>
</gene>
<evidence type="ECO:0000313" key="2">
    <source>
        <dbReference type="EMBL" id="EJW94016.1"/>
    </source>
</evidence>
<accession>J9FGH3</accession>
<proteinExistence type="predicted"/>
<evidence type="ECO:0000256" key="1">
    <source>
        <dbReference type="SAM" id="Phobius"/>
    </source>
</evidence>
<protein>
    <submittedName>
        <fullName evidence="2">Uncharacterized protein</fullName>
    </submittedName>
</protein>
<reference evidence="2" key="1">
    <citation type="journal article" date="2012" name="PLoS ONE">
        <title>Gene sets for utilization of primary and secondary nutrition supplies in the distal gut of endangered iberian lynx.</title>
        <authorList>
            <person name="Alcaide M."/>
            <person name="Messina E."/>
            <person name="Richter M."/>
            <person name="Bargiela R."/>
            <person name="Peplies J."/>
            <person name="Huws S.A."/>
            <person name="Newbold C.J."/>
            <person name="Golyshin P.N."/>
            <person name="Simon M.A."/>
            <person name="Lopez G."/>
            <person name="Yakimov M.M."/>
            <person name="Ferrer M."/>
        </authorList>
    </citation>
    <scope>NUCLEOTIDE SEQUENCE</scope>
</reference>